<name>A0ACD3QLX0_LARCR</name>
<sequence length="121" mass="14531">MRKTAAAGERKREGVPKHKMAYGLSVSNMFGRENISFRDCKFMYELTYTLTYLLLYMVKLNRLSLRKKKHAFGILIENQRGKYNYRIWCTDFKTVSSFRQIKLLFTYKHTHASIFFTDRQH</sequence>
<gene>
    <name evidence="1" type="ORF">E3U43_005631</name>
</gene>
<proteinExistence type="predicted"/>
<reference evidence="1" key="1">
    <citation type="submission" date="2018-11" db="EMBL/GenBank/DDBJ databases">
        <title>The sequence and de novo assembly of Larimichthys crocea genome using PacBio and Hi-C technologies.</title>
        <authorList>
            <person name="Xu P."/>
            <person name="Chen B."/>
            <person name="Zhou Z."/>
            <person name="Ke Q."/>
            <person name="Wu Y."/>
            <person name="Bai H."/>
            <person name="Pu F."/>
        </authorList>
    </citation>
    <scope>NUCLEOTIDE SEQUENCE</scope>
    <source>
        <tissue evidence="1">Muscle</tissue>
    </source>
</reference>
<comment type="caution">
    <text evidence="1">The sequence shown here is derived from an EMBL/GenBank/DDBJ whole genome shotgun (WGS) entry which is preliminary data.</text>
</comment>
<accession>A0ACD3QLX0</accession>
<evidence type="ECO:0000313" key="2">
    <source>
        <dbReference type="Proteomes" id="UP000793456"/>
    </source>
</evidence>
<dbReference type="Proteomes" id="UP000793456">
    <property type="component" value="Chromosome XVII"/>
</dbReference>
<dbReference type="EMBL" id="CM011690">
    <property type="protein sequence ID" value="TMS08148.1"/>
    <property type="molecule type" value="Genomic_DNA"/>
</dbReference>
<evidence type="ECO:0000313" key="1">
    <source>
        <dbReference type="EMBL" id="TMS08148.1"/>
    </source>
</evidence>
<organism evidence="1 2">
    <name type="scientific">Larimichthys crocea</name>
    <name type="common">Large yellow croaker</name>
    <name type="synonym">Pseudosciaena crocea</name>
    <dbReference type="NCBI Taxonomy" id="215358"/>
    <lineage>
        <taxon>Eukaryota</taxon>
        <taxon>Metazoa</taxon>
        <taxon>Chordata</taxon>
        <taxon>Craniata</taxon>
        <taxon>Vertebrata</taxon>
        <taxon>Euteleostomi</taxon>
        <taxon>Actinopterygii</taxon>
        <taxon>Neopterygii</taxon>
        <taxon>Teleostei</taxon>
        <taxon>Neoteleostei</taxon>
        <taxon>Acanthomorphata</taxon>
        <taxon>Eupercaria</taxon>
        <taxon>Sciaenidae</taxon>
        <taxon>Larimichthys</taxon>
    </lineage>
</organism>
<protein>
    <submittedName>
        <fullName evidence="1">Uncharacterized protein</fullName>
    </submittedName>
</protein>
<keyword evidence="2" id="KW-1185">Reference proteome</keyword>